<dbReference type="InterPro" id="IPR017151">
    <property type="entry name" value="Xrn2/3/4"/>
</dbReference>
<dbReference type="EMBL" id="JAKOGI010000332">
    <property type="protein sequence ID" value="KAJ8436729.1"/>
    <property type="molecule type" value="Genomic_DNA"/>
</dbReference>
<evidence type="ECO:0000256" key="2">
    <source>
        <dbReference type="ARBA" id="ARBA00006994"/>
    </source>
</evidence>
<dbReference type="SMART" id="SM00343">
    <property type="entry name" value="ZnF_C2HC"/>
    <property type="match status" value="1"/>
</dbReference>
<feature type="compositionally biased region" description="Pro residues" evidence="16">
    <location>
        <begin position="1072"/>
        <end position="1081"/>
    </location>
</feature>
<dbReference type="InterPro" id="IPR001878">
    <property type="entry name" value="Znf_CCHC"/>
</dbReference>
<dbReference type="SUPFAM" id="SSF57756">
    <property type="entry name" value="Retrovirus zinc finger-like domains"/>
    <property type="match status" value="1"/>
</dbReference>
<dbReference type="InterPro" id="IPR036875">
    <property type="entry name" value="Znf_CCHC_sf"/>
</dbReference>
<dbReference type="Gene3D" id="1.25.40.1050">
    <property type="match status" value="1"/>
</dbReference>
<keyword evidence="19" id="KW-1185">Reference proteome</keyword>
<dbReference type="FunFam" id="3.40.50.12390:FF:000001">
    <property type="entry name" value="5'-3' exoribonuclease"/>
    <property type="match status" value="1"/>
</dbReference>
<dbReference type="OrthoDB" id="372487at2759"/>
<evidence type="ECO:0000256" key="11">
    <source>
        <dbReference type="ARBA" id="ARBA00023054"/>
    </source>
</evidence>
<feature type="coiled-coil region" evidence="15">
    <location>
        <begin position="505"/>
        <end position="536"/>
    </location>
</feature>
<dbReference type="PANTHER" id="PTHR12341">
    <property type="entry name" value="5'-&gt;3' EXORIBONUCLEASE"/>
    <property type="match status" value="1"/>
</dbReference>
<keyword evidence="9" id="KW-0862">Zinc</keyword>
<feature type="region of interest" description="Disordered" evidence="16">
    <location>
        <begin position="898"/>
        <end position="945"/>
    </location>
</feature>
<evidence type="ECO:0000256" key="15">
    <source>
        <dbReference type="SAM" id="Coils"/>
    </source>
</evidence>
<dbReference type="PROSITE" id="PS50158">
    <property type="entry name" value="ZF_CCHC"/>
    <property type="match status" value="1"/>
</dbReference>
<keyword evidence="6" id="KW-0479">Metal-binding</keyword>
<evidence type="ECO:0000256" key="1">
    <source>
        <dbReference type="ARBA" id="ARBA00004123"/>
    </source>
</evidence>
<keyword evidence="5 13" id="KW-0540">Nuclease</keyword>
<evidence type="ECO:0000256" key="5">
    <source>
        <dbReference type="ARBA" id="ARBA00022722"/>
    </source>
</evidence>
<comment type="caution">
    <text evidence="18">The sequence shown here is derived from an EMBL/GenBank/DDBJ whole genome shotgun (WGS) entry which is preliminary data.</text>
</comment>
<keyword evidence="8 13" id="KW-0378">Hydrolase</keyword>
<evidence type="ECO:0000259" key="17">
    <source>
        <dbReference type="PROSITE" id="PS50158"/>
    </source>
</evidence>
<dbReference type="FunFam" id="3.40.50.12390:FF:000003">
    <property type="entry name" value="5'-3' exoribonuclease"/>
    <property type="match status" value="1"/>
</dbReference>
<dbReference type="FunFam" id="1.25.40.1050:FF:000002">
    <property type="entry name" value="5'-3' exoribonuclease"/>
    <property type="match status" value="1"/>
</dbReference>
<dbReference type="GO" id="GO:0006364">
    <property type="term" value="P:rRNA processing"/>
    <property type="evidence" value="ECO:0007669"/>
    <property type="project" value="UniProtKB-KW"/>
</dbReference>
<proteinExistence type="inferred from homology"/>
<keyword evidence="4 13" id="KW-0507">mRNA processing</keyword>
<dbReference type="PIRSF" id="PIRSF037239">
    <property type="entry name" value="Exonuclease_Xrn2"/>
    <property type="match status" value="1"/>
</dbReference>
<dbReference type="Proteomes" id="UP001153076">
    <property type="component" value="Unassembled WGS sequence"/>
</dbReference>
<dbReference type="GO" id="GO:0004534">
    <property type="term" value="F:5'-3' RNA exonuclease activity"/>
    <property type="evidence" value="ECO:0007669"/>
    <property type="project" value="UniProtKB-UniRule"/>
</dbReference>
<dbReference type="GO" id="GO:0008270">
    <property type="term" value="F:zinc ion binding"/>
    <property type="evidence" value="ECO:0007669"/>
    <property type="project" value="UniProtKB-KW"/>
</dbReference>
<feature type="region of interest" description="Disordered" evidence="16">
    <location>
        <begin position="1061"/>
        <end position="1081"/>
    </location>
</feature>
<dbReference type="GO" id="GO:0010587">
    <property type="term" value="P:miRNA catabolic process"/>
    <property type="evidence" value="ECO:0007669"/>
    <property type="project" value="UniProtKB-ARBA"/>
</dbReference>
<dbReference type="Gene3D" id="3.40.50.12390">
    <property type="match status" value="2"/>
</dbReference>
<dbReference type="GO" id="GO:0005634">
    <property type="term" value="C:nucleus"/>
    <property type="evidence" value="ECO:0007669"/>
    <property type="project" value="UniProtKB-SubCell"/>
</dbReference>
<comment type="similarity">
    <text evidence="2 13">Belongs to the 5'-3' exonuclease family. XRN2/RAT1 subfamily.</text>
</comment>
<evidence type="ECO:0000313" key="19">
    <source>
        <dbReference type="Proteomes" id="UP001153076"/>
    </source>
</evidence>
<evidence type="ECO:0000256" key="9">
    <source>
        <dbReference type="ARBA" id="ARBA00022833"/>
    </source>
</evidence>
<dbReference type="InterPro" id="IPR027073">
    <property type="entry name" value="5_3_exoribonuclease"/>
</dbReference>
<feature type="domain" description="CCHC-type" evidence="17">
    <location>
        <begin position="263"/>
        <end position="277"/>
    </location>
</feature>
<keyword evidence="3" id="KW-0698">rRNA processing</keyword>
<evidence type="ECO:0000256" key="8">
    <source>
        <dbReference type="ARBA" id="ARBA00022801"/>
    </source>
</evidence>
<keyword evidence="11 15" id="KW-0175">Coiled coil</keyword>
<dbReference type="CDD" id="cd18673">
    <property type="entry name" value="PIN_XRN1-2-like"/>
    <property type="match status" value="1"/>
</dbReference>
<organism evidence="18 19">
    <name type="scientific">Carnegiea gigantea</name>
    <dbReference type="NCBI Taxonomy" id="171969"/>
    <lineage>
        <taxon>Eukaryota</taxon>
        <taxon>Viridiplantae</taxon>
        <taxon>Streptophyta</taxon>
        <taxon>Embryophyta</taxon>
        <taxon>Tracheophyta</taxon>
        <taxon>Spermatophyta</taxon>
        <taxon>Magnoliopsida</taxon>
        <taxon>eudicotyledons</taxon>
        <taxon>Gunneridae</taxon>
        <taxon>Pentapetalae</taxon>
        <taxon>Caryophyllales</taxon>
        <taxon>Cactineae</taxon>
        <taxon>Cactaceae</taxon>
        <taxon>Cactoideae</taxon>
        <taxon>Echinocereeae</taxon>
        <taxon>Carnegiea</taxon>
    </lineage>
</organism>
<dbReference type="AlphaFoldDB" id="A0A9Q1K4K9"/>
<dbReference type="GO" id="GO:0006397">
    <property type="term" value="P:mRNA processing"/>
    <property type="evidence" value="ECO:0007669"/>
    <property type="project" value="UniProtKB-UniRule"/>
</dbReference>
<evidence type="ECO:0000256" key="4">
    <source>
        <dbReference type="ARBA" id="ARBA00022664"/>
    </source>
</evidence>
<sequence length="1081" mass="122543">MGVPAFYRWLAEKYPLIVVDVVEEEPVLIDGVEIPVDTSKPNPNNIEYDNLYLDMNGIIHPCFHPEDRPSPTTFEEVFQNVFDYIDRLFNMVRPRKLLYMAIDGVAPRAKMNQQRSRRFRAARDAAEAAAEEERLRQEFEQEGRKLPLKESSQTFDSNVITPGTEFMAVLSFALQYYIHLRINNDPGWKSIKVILSDANVPGEGEHKIMSYIRLQRNLPGYDPNTRHCLYGLDADLIMLALATHEVHFSILREVVFIPGQQDKCFLCGQLGHLAADCEGKAKRKAGEYDEKADKVAVPKKPFQFLNVWTLREYLECEFRIPNPPFKIDFECIVDDFIFMCFFVGNDFLPHMPTLEIREGAINLLMAVYKKEFHALGGHLTDGSKPNLRRVENFIQAVGSYEDQIFQKRARLHQRQAERIKREKGRMKRGDDAQPQAEPESLVPVSRYHGSCLASAPAPSPFQREATGSAGNGTYSSREAASCARAPKVPRLSATATIGAAIVAVDNNLEMEVNENKEELKAKLKESLREKSDLFNSEDREEDKIKLGEPGWKERYYEEKFSAKSLEEMERIRKDVVLKYTEGLCWVMHYYYEGVCSWQWFYPYHYAPFASDIKDIAHLDITFELGSPFKPFDQLMGVFPAARVLIMVICSAHALPQQYRKLMMDPSSPIIDFYPPEFEVDMNGKRYSWQGIAKLPFIDEGRLLAEIAKVEHTLTVEEKRRNSFMSDMLFVAVSHSLSPHIFSLDDRCKQMSDDERALIKEKLDPTARPICSGGMNGYICLSAGEPCPPIFRSPLSEMEDIVDNQVMCAIYKLPDYHKHIAKPPAGVRFPKKIVLMGELQESVLWHEDSGRRHMDNGRRQMDNARRHLANGRPNPPGSLSGCLLGVAAHRLVINSLQTRAGQNGHDGQVHTLSGDSIFNSRDYSKMKPPPAVEQSHHDNQDYGKPSAVEQNHHKWPYSARPAPPPCHQHRTNFSQNQRNNYSAPSGVAPMPIYFIPGPHQAMYPIFLAPPVGAYHLRSGYSSHHQIHQSYGVGGYNQWGGGPQSNGSAKGYGDNALQRGASCFAALDRGSNRRPPPSGHGRR</sequence>
<reference evidence="18" key="1">
    <citation type="submission" date="2022-04" db="EMBL/GenBank/DDBJ databases">
        <title>Carnegiea gigantea Genome sequencing and assembly v2.</title>
        <authorList>
            <person name="Copetti D."/>
            <person name="Sanderson M.J."/>
            <person name="Burquez A."/>
            <person name="Wojciechowski M.F."/>
        </authorList>
    </citation>
    <scope>NUCLEOTIDE SEQUENCE</scope>
    <source>
        <strain evidence="18">SGP5-SGP5p</strain>
        <tissue evidence="18">Aerial part</tissue>
    </source>
</reference>
<dbReference type="Pfam" id="PF17846">
    <property type="entry name" value="XRN_M"/>
    <property type="match status" value="1"/>
</dbReference>
<evidence type="ECO:0000256" key="10">
    <source>
        <dbReference type="ARBA" id="ARBA00022839"/>
    </source>
</evidence>
<keyword evidence="12" id="KW-0539">Nucleus</keyword>
<evidence type="ECO:0000256" key="3">
    <source>
        <dbReference type="ARBA" id="ARBA00022552"/>
    </source>
</evidence>
<dbReference type="Pfam" id="PF03159">
    <property type="entry name" value="XRN_N"/>
    <property type="match status" value="1"/>
</dbReference>
<keyword evidence="7 14" id="KW-0863">Zinc-finger</keyword>
<dbReference type="GO" id="GO:0000956">
    <property type="term" value="P:nuclear-transcribed mRNA catabolic process"/>
    <property type="evidence" value="ECO:0007669"/>
    <property type="project" value="TreeGrafter"/>
</dbReference>
<evidence type="ECO:0000256" key="13">
    <source>
        <dbReference type="PIRNR" id="PIRNR037239"/>
    </source>
</evidence>
<dbReference type="PANTHER" id="PTHR12341:SF41">
    <property type="entry name" value="5'-3' EXORIBONUCLEASE 2"/>
    <property type="match status" value="1"/>
</dbReference>
<evidence type="ECO:0000256" key="7">
    <source>
        <dbReference type="ARBA" id="ARBA00022771"/>
    </source>
</evidence>
<protein>
    <recommendedName>
        <fullName evidence="13">5'-3' exoribonuclease</fullName>
        <ecNumber evidence="13">3.1.13.-</ecNumber>
    </recommendedName>
</protein>
<evidence type="ECO:0000256" key="16">
    <source>
        <dbReference type="SAM" id="MobiDB-lite"/>
    </source>
</evidence>
<evidence type="ECO:0000313" key="18">
    <source>
        <dbReference type="EMBL" id="KAJ8436729.1"/>
    </source>
</evidence>
<feature type="region of interest" description="Disordered" evidence="16">
    <location>
        <begin position="415"/>
        <end position="475"/>
    </location>
</feature>
<gene>
    <name evidence="18" type="ORF">Cgig2_027400</name>
</gene>
<dbReference type="EC" id="3.1.13.-" evidence="13"/>
<evidence type="ECO:0000256" key="14">
    <source>
        <dbReference type="PROSITE-ProRule" id="PRU00047"/>
    </source>
</evidence>
<comment type="subcellular location">
    <subcellularLocation>
        <location evidence="1">Nucleus</location>
    </subcellularLocation>
</comment>
<feature type="compositionally biased region" description="Polar residues" evidence="16">
    <location>
        <begin position="909"/>
        <end position="920"/>
    </location>
</feature>
<dbReference type="GO" id="GO:0003723">
    <property type="term" value="F:RNA binding"/>
    <property type="evidence" value="ECO:0007669"/>
    <property type="project" value="TreeGrafter"/>
</dbReference>
<dbReference type="InterPro" id="IPR041412">
    <property type="entry name" value="Xrn1_helical"/>
</dbReference>
<accession>A0A9Q1K4K9</accession>
<evidence type="ECO:0000256" key="6">
    <source>
        <dbReference type="ARBA" id="ARBA00022723"/>
    </source>
</evidence>
<name>A0A9Q1K4K9_9CARY</name>
<dbReference type="Pfam" id="PF00098">
    <property type="entry name" value="zf-CCHC"/>
    <property type="match status" value="1"/>
</dbReference>
<evidence type="ECO:0000256" key="12">
    <source>
        <dbReference type="ARBA" id="ARBA00023242"/>
    </source>
</evidence>
<dbReference type="InterPro" id="IPR004859">
    <property type="entry name" value="Xrn1_N"/>
</dbReference>
<comment type="function">
    <text evidence="13">Possesses 5'-&gt;3' exoribonuclease activity. Acts as an endogenous post-transcriptional gene silencing (PTGS) suppressor.</text>
</comment>
<keyword evidence="10 13" id="KW-0269">Exonuclease</keyword>